<evidence type="ECO:0000256" key="1">
    <source>
        <dbReference type="ARBA" id="ARBA00005564"/>
    </source>
</evidence>
<sequence length="348" mass="39512">MRSNGYIGTYTKKSGKGIYYFELDEELGKVVEVSTGREVEASTYINTYDRFLYAVTRNGDECGIASYELKEDGSLEFINDCLVSEGNGCYVEVSSDGEFAFEACYGAGLARLYKINPQFGHIEGLMHEHKHNYEVGPKERQDMPHVHMLTETPDHQYVVALDLGTDKLVSYRFGMEGLSEHAVYDFEPGDGPRHVAFHDNGKIAYVVHELSNKVSVMEYDNGEFREIERHLTIPESFNEETKLAAVRLSHDQKFIYISNRGHDSIAIFEIKDEGRHIELVDIVKSGGNFPRDFNISPSDNYVVCAHQEENYVISVFQRDKQTGRLTLTDQSHSAPEGVCVQFNSQKKR</sequence>
<evidence type="ECO:0000313" key="3">
    <source>
        <dbReference type="Proteomes" id="UP001209553"/>
    </source>
</evidence>
<dbReference type="EMBL" id="JAOPKZ010000008">
    <property type="protein sequence ID" value="MCU5746186.1"/>
    <property type="molecule type" value="Genomic_DNA"/>
</dbReference>
<keyword evidence="3" id="KW-1185">Reference proteome</keyword>
<accession>A0ABT2QQD5</accession>
<dbReference type="Pfam" id="PF10282">
    <property type="entry name" value="Lactonase"/>
    <property type="match status" value="1"/>
</dbReference>
<evidence type="ECO:0000313" key="2">
    <source>
        <dbReference type="EMBL" id="MCU5746186.1"/>
    </source>
</evidence>
<protein>
    <submittedName>
        <fullName evidence="2">Lactonase family protein</fullName>
    </submittedName>
</protein>
<dbReference type="InterPro" id="IPR015943">
    <property type="entry name" value="WD40/YVTN_repeat-like_dom_sf"/>
</dbReference>
<comment type="similarity">
    <text evidence="1">Belongs to the cycloisomerase 2 family.</text>
</comment>
<dbReference type="InterPro" id="IPR011048">
    <property type="entry name" value="Haem_d1_sf"/>
</dbReference>
<dbReference type="PANTHER" id="PTHR30344">
    <property type="entry name" value="6-PHOSPHOGLUCONOLACTONASE-RELATED"/>
    <property type="match status" value="1"/>
</dbReference>
<dbReference type="Gene3D" id="2.130.10.10">
    <property type="entry name" value="YVTN repeat-like/Quinoprotein amine dehydrogenase"/>
    <property type="match status" value="1"/>
</dbReference>
<name>A0ABT2QQD5_9STAP</name>
<dbReference type="PANTHER" id="PTHR30344:SF1">
    <property type="entry name" value="6-PHOSPHOGLUCONOLACTONASE"/>
    <property type="match status" value="1"/>
</dbReference>
<gene>
    <name evidence="2" type="ORF">N9R04_05560</name>
</gene>
<dbReference type="InterPro" id="IPR019405">
    <property type="entry name" value="Lactonase_7-beta_prop"/>
</dbReference>
<dbReference type="InterPro" id="IPR050282">
    <property type="entry name" value="Cycloisomerase_2"/>
</dbReference>
<dbReference type="Proteomes" id="UP001209553">
    <property type="component" value="Unassembled WGS sequence"/>
</dbReference>
<dbReference type="SUPFAM" id="SSF51004">
    <property type="entry name" value="C-terminal (heme d1) domain of cytochrome cd1-nitrite reductase"/>
    <property type="match status" value="1"/>
</dbReference>
<organism evidence="2 3">
    <name type="scientific">Staphylococcus marylandisciuri</name>
    <dbReference type="NCBI Taxonomy" id="2981529"/>
    <lineage>
        <taxon>Bacteria</taxon>
        <taxon>Bacillati</taxon>
        <taxon>Bacillota</taxon>
        <taxon>Bacilli</taxon>
        <taxon>Bacillales</taxon>
        <taxon>Staphylococcaceae</taxon>
        <taxon>Staphylococcus</taxon>
    </lineage>
</organism>
<dbReference type="RefSeq" id="WP_262855725.1">
    <property type="nucleotide sequence ID" value="NZ_JAOPKZ010000008.1"/>
</dbReference>
<comment type="caution">
    <text evidence="2">The sequence shown here is derived from an EMBL/GenBank/DDBJ whole genome shotgun (WGS) entry which is preliminary data.</text>
</comment>
<proteinExistence type="inferred from homology"/>
<reference evidence="2 3" key="1">
    <citation type="journal article" date="2023" name="Int. J. Syst. Evol. Microbiol.">
        <title>Streptococcus sciuri sp. nov., Staphylococcus marylandisciuri sp. nov. and Staphylococcus americanisciuri sp. nov., isolated from faeces of eastern grey squirrel (Sciurus carolinensis).</title>
        <authorList>
            <person name="Volokhov D.V."/>
            <person name="Zagorodnyaya T.A."/>
            <person name="Furtak V.A."/>
            <person name="Nattanmai G."/>
            <person name="Randall L."/>
            <person name="Jose S."/>
            <person name="Gao Y."/>
            <person name="Eisenberg T."/>
            <person name="Delmonte P."/>
            <person name="Blom J."/>
            <person name="Mitchell K.K."/>
        </authorList>
    </citation>
    <scope>NUCLEOTIDE SEQUENCE [LARGE SCALE GENOMIC DNA]</scope>
    <source>
        <strain evidence="2 3">SQ8-PEA</strain>
    </source>
</reference>